<evidence type="ECO:0000259" key="9">
    <source>
        <dbReference type="PROSITE" id="PS50835"/>
    </source>
</evidence>
<protein>
    <recommendedName>
        <fullName evidence="12">Importin N-terminal domain-containing protein</fullName>
    </recommendedName>
</protein>
<dbReference type="Pfam" id="PF03810">
    <property type="entry name" value="IBN_N"/>
    <property type="match status" value="1"/>
</dbReference>
<dbReference type="OrthoDB" id="760868at2759"/>
<evidence type="ECO:0000256" key="3">
    <source>
        <dbReference type="ARBA" id="ARBA00022448"/>
    </source>
</evidence>
<dbReference type="GO" id="GO:0031267">
    <property type="term" value="F:small GTPase binding"/>
    <property type="evidence" value="ECO:0007669"/>
    <property type="project" value="InterPro"/>
</dbReference>
<keyword evidence="11" id="KW-1185">Reference proteome</keyword>
<keyword evidence="3" id="KW-0813">Transport</keyword>
<evidence type="ECO:0000256" key="2">
    <source>
        <dbReference type="ARBA" id="ARBA00004496"/>
    </source>
</evidence>
<dbReference type="PROSITE" id="PS50835">
    <property type="entry name" value="IG_LIKE"/>
    <property type="match status" value="1"/>
</dbReference>
<dbReference type="InterPro" id="IPR007110">
    <property type="entry name" value="Ig-like_dom"/>
</dbReference>
<dbReference type="PANTHER" id="PTHR10997">
    <property type="entry name" value="IMPORTIN-7, 8, 11"/>
    <property type="match status" value="1"/>
</dbReference>
<evidence type="ECO:0000256" key="4">
    <source>
        <dbReference type="ARBA" id="ARBA00022490"/>
    </source>
</evidence>
<dbReference type="Proteomes" id="UP000310158">
    <property type="component" value="Unassembled WGS sequence"/>
</dbReference>
<dbReference type="InterPro" id="IPR001494">
    <property type="entry name" value="Importin-beta_N"/>
</dbReference>
<dbReference type="GO" id="GO:0005635">
    <property type="term" value="C:nuclear envelope"/>
    <property type="evidence" value="ECO:0007669"/>
    <property type="project" value="TreeGrafter"/>
</dbReference>
<dbReference type="GO" id="GO:0006606">
    <property type="term" value="P:protein import into nucleus"/>
    <property type="evidence" value="ECO:0007669"/>
    <property type="project" value="TreeGrafter"/>
</dbReference>
<dbReference type="Gene3D" id="1.25.10.10">
    <property type="entry name" value="Leucine-rich Repeat Variant"/>
    <property type="match status" value="1"/>
</dbReference>
<evidence type="ECO:0000313" key="11">
    <source>
        <dbReference type="Proteomes" id="UP000310158"/>
    </source>
</evidence>
<comment type="subcellular location">
    <subcellularLocation>
        <location evidence="2">Cytoplasm</location>
    </subcellularLocation>
    <subcellularLocation>
        <location evidence="1">Nucleus</location>
    </subcellularLocation>
</comment>
<evidence type="ECO:0000259" key="8">
    <source>
        <dbReference type="PROSITE" id="PS50166"/>
    </source>
</evidence>
<feature type="region of interest" description="Disordered" evidence="7">
    <location>
        <begin position="958"/>
        <end position="982"/>
    </location>
</feature>
<name>A0A4V3XFP9_9AGAM</name>
<dbReference type="PANTHER" id="PTHR10997:SF18">
    <property type="entry name" value="D-IMPORTIN 7_RANBP7"/>
    <property type="match status" value="1"/>
</dbReference>
<evidence type="ECO:0008006" key="12">
    <source>
        <dbReference type="Google" id="ProtNLM"/>
    </source>
</evidence>
<keyword evidence="6" id="KW-0539">Nucleus</keyword>
<dbReference type="GO" id="GO:0005829">
    <property type="term" value="C:cytosol"/>
    <property type="evidence" value="ECO:0007669"/>
    <property type="project" value="TreeGrafter"/>
</dbReference>
<feature type="domain" description="Ig-like" evidence="9">
    <location>
        <begin position="462"/>
        <end position="498"/>
    </location>
</feature>
<sequence length="1048" mass="116870">MDLQSLSNLFATTLNPNPNVHKAAELEIRKVSGHEGMLVALLQIIASDNVDLATRQACSVYLKNCVGSLYFIDPARAHPDQRPIAPSDRAALKSSILRLLADSPSRSITVQLASTLKSLVSHDFPGKWPELMGGAQQMLGRSGECNSLATRLMSAYRRPHSFCQKEDILPQIVAELFPILVNIASQLLSSPPAGAEQEIPAILHLILKTYKSSIVLNLSQHQQSPESLVPWGRLLFQVVNLQIPKEAVPEDEDERERSEWWKAKKWAYGILGRLFHRFGNPSQLPSTMKAEYGAFAQHFVTTFAPEIFKVYLQQVELYVSGQAWLSKKCQYQIFTFFTECVKPKTTWALLKPHFETLVSTFVFPNLSFTTSKQELWDTDPVDFVRTSIDEYENYSSPVSAATAFLLQLVGSRTKTTFMPILSFVNTVLASNPAAPQRFGALNMTAALGPFIMRHPDVKHNMPQFMSQHVLSEFSSEEGYLRAIACEVLGTVERADITWNNEENMNAHFRAVAAALDDPQLPVRVQAALALTEMVSAHEPVRAVVAPQVGKLTIALDLLKLSDETDLDILNNSMESMVEQFQDELLPVAAQLTARLCDSYLRLARESLAQEENAPKGGDLDSLIQADGDDDKTYAAMGVAKTISTIVSSVDSSPEILVQVQEVVIPIITFTLENKMLDLFDNMYELVDNLTFKTHEISPKMWPIFELTYALFKSDAVDFLDEMLPSLDNFVSYGTEVFKNRADYRHMVLDIYTTSITNSHLGENDRVNGSKLAESLLLNLRGHIDDALQLIIKTAVDHIDGAETSSLRLANLEVLVNTVLYNPAAALQLMEQYRAGMSRQFFDKWFAAINSDNHLPRVHDKKLTIVALCAAMEMDPAAIPEALKDGWPGIVAGALRVFKDLPKAIAGRKALQDALQEEAEDYASDDDSRYLNLNEDDEDVWDEDSAYIEMLAKEGLRLREQSEKRTEDDAESEESDDTDIDEELGYISPLDTVDPYFTFQQALTTLQAKNGPMYQAATTSLDVEQQTLLMEVMRIAETQQGGENGTAQA</sequence>
<reference evidence="10 11" key="1">
    <citation type="submission" date="2019-02" db="EMBL/GenBank/DDBJ databases">
        <title>Genome sequencing of the rare red list fungi Bondarzewia mesenterica.</title>
        <authorList>
            <person name="Buettner E."/>
            <person name="Kellner H."/>
        </authorList>
    </citation>
    <scope>NUCLEOTIDE SEQUENCE [LARGE SCALE GENOMIC DNA]</scope>
    <source>
        <strain evidence="10 11">DSM 108281</strain>
    </source>
</reference>
<dbReference type="PROSITE" id="PS50166">
    <property type="entry name" value="IMPORTIN_B_NT"/>
    <property type="match status" value="1"/>
</dbReference>
<evidence type="ECO:0000256" key="6">
    <source>
        <dbReference type="ARBA" id="ARBA00023242"/>
    </source>
</evidence>
<evidence type="ECO:0000256" key="7">
    <source>
        <dbReference type="SAM" id="MobiDB-lite"/>
    </source>
</evidence>
<feature type="domain" description="Importin N-terminal" evidence="8">
    <location>
        <begin position="24"/>
        <end position="102"/>
    </location>
</feature>
<accession>A0A4V3XFP9</accession>
<keyword evidence="5" id="KW-0653">Protein transport</keyword>
<gene>
    <name evidence="10" type="ORF">EW146_g2600</name>
</gene>
<comment type="caution">
    <text evidence="10">The sequence shown here is derived from an EMBL/GenBank/DDBJ whole genome shotgun (WGS) entry which is preliminary data.</text>
</comment>
<dbReference type="AlphaFoldDB" id="A0A4V3XFP9"/>
<feature type="compositionally biased region" description="Acidic residues" evidence="7">
    <location>
        <begin position="967"/>
        <end position="982"/>
    </location>
</feature>
<proteinExistence type="predicted"/>
<evidence type="ECO:0000256" key="5">
    <source>
        <dbReference type="ARBA" id="ARBA00022927"/>
    </source>
</evidence>
<dbReference type="SMART" id="SM00913">
    <property type="entry name" value="IBN_N"/>
    <property type="match status" value="1"/>
</dbReference>
<evidence type="ECO:0000313" key="10">
    <source>
        <dbReference type="EMBL" id="THH18363.1"/>
    </source>
</evidence>
<dbReference type="SUPFAM" id="SSF48371">
    <property type="entry name" value="ARM repeat"/>
    <property type="match status" value="1"/>
</dbReference>
<evidence type="ECO:0000256" key="1">
    <source>
        <dbReference type="ARBA" id="ARBA00004123"/>
    </source>
</evidence>
<dbReference type="EMBL" id="SGPL01000078">
    <property type="protein sequence ID" value="THH18363.1"/>
    <property type="molecule type" value="Genomic_DNA"/>
</dbReference>
<dbReference type="InterPro" id="IPR011989">
    <property type="entry name" value="ARM-like"/>
</dbReference>
<keyword evidence="4" id="KW-0963">Cytoplasm</keyword>
<organism evidence="10 11">
    <name type="scientific">Bondarzewia mesenterica</name>
    <dbReference type="NCBI Taxonomy" id="1095465"/>
    <lineage>
        <taxon>Eukaryota</taxon>
        <taxon>Fungi</taxon>
        <taxon>Dikarya</taxon>
        <taxon>Basidiomycota</taxon>
        <taxon>Agaricomycotina</taxon>
        <taxon>Agaricomycetes</taxon>
        <taxon>Russulales</taxon>
        <taxon>Bondarzewiaceae</taxon>
        <taxon>Bondarzewia</taxon>
    </lineage>
</organism>
<dbReference type="InterPro" id="IPR016024">
    <property type="entry name" value="ARM-type_fold"/>
</dbReference>